<evidence type="ECO:0000256" key="3">
    <source>
        <dbReference type="ARBA" id="ARBA00022989"/>
    </source>
</evidence>
<dbReference type="InterPro" id="IPR017452">
    <property type="entry name" value="GPCR_Rhodpsn_7TM"/>
</dbReference>
<dbReference type="Proteomes" id="UP001519460">
    <property type="component" value="Unassembled WGS sequence"/>
</dbReference>
<evidence type="ECO:0000256" key="1">
    <source>
        <dbReference type="ARBA" id="ARBA00004370"/>
    </source>
</evidence>
<feature type="region of interest" description="Disordered" evidence="5">
    <location>
        <begin position="64"/>
        <end position="92"/>
    </location>
</feature>
<keyword evidence="2 6" id="KW-0812">Transmembrane</keyword>
<comment type="caution">
    <text evidence="8">The sequence shown here is derived from an EMBL/GenBank/DDBJ whole genome shotgun (WGS) entry which is preliminary data.</text>
</comment>
<dbReference type="AlphaFoldDB" id="A0ABD0JXD3"/>
<feature type="compositionally biased region" description="Polar residues" evidence="5">
    <location>
        <begin position="1"/>
        <end position="43"/>
    </location>
</feature>
<evidence type="ECO:0000256" key="4">
    <source>
        <dbReference type="ARBA" id="ARBA00023136"/>
    </source>
</evidence>
<reference evidence="8 9" key="1">
    <citation type="journal article" date="2023" name="Sci. Data">
        <title>Genome assembly of the Korean intertidal mud-creeper Batillaria attramentaria.</title>
        <authorList>
            <person name="Patra A.K."/>
            <person name="Ho P.T."/>
            <person name="Jun S."/>
            <person name="Lee S.J."/>
            <person name="Kim Y."/>
            <person name="Won Y.J."/>
        </authorList>
    </citation>
    <scope>NUCLEOTIDE SEQUENCE [LARGE SCALE GENOMIC DNA]</scope>
    <source>
        <strain evidence="8">Wonlab-2016</strain>
    </source>
</reference>
<evidence type="ECO:0000256" key="5">
    <source>
        <dbReference type="SAM" id="MobiDB-lite"/>
    </source>
</evidence>
<name>A0ABD0JXD3_9CAEN</name>
<feature type="transmembrane region" description="Helical" evidence="6">
    <location>
        <begin position="363"/>
        <end position="386"/>
    </location>
</feature>
<dbReference type="GO" id="GO:0016020">
    <property type="term" value="C:membrane"/>
    <property type="evidence" value="ECO:0007669"/>
    <property type="project" value="UniProtKB-SubCell"/>
</dbReference>
<feature type="transmembrane region" description="Helical" evidence="6">
    <location>
        <begin position="263"/>
        <end position="282"/>
    </location>
</feature>
<evidence type="ECO:0000313" key="9">
    <source>
        <dbReference type="Proteomes" id="UP001519460"/>
    </source>
</evidence>
<dbReference type="InterPro" id="IPR052954">
    <property type="entry name" value="GPCR-Ligand_Int"/>
</dbReference>
<evidence type="ECO:0000259" key="7">
    <source>
        <dbReference type="PROSITE" id="PS50262"/>
    </source>
</evidence>
<dbReference type="PANTHER" id="PTHR46641:SF25">
    <property type="entry name" value="CNMAMIDE RECEPTOR-RELATED"/>
    <property type="match status" value="1"/>
</dbReference>
<feature type="region of interest" description="Disordered" evidence="5">
    <location>
        <begin position="1"/>
        <end position="46"/>
    </location>
</feature>
<dbReference type="SUPFAM" id="SSF81321">
    <property type="entry name" value="Family A G protein-coupled receptor-like"/>
    <property type="match status" value="1"/>
</dbReference>
<feature type="transmembrane region" description="Helical" evidence="6">
    <location>
        <begin position="302"/>
        <end position="328"/>
    </location>
</feature>
<sequence>MVFPGTTGSTINSPGLNGKLSFSTVSAGNTRSSMPRKGTTSSPHLYGKTFPNWTGGTFSVKERSISSSSGLNNNTSRFTGLDSNPASFLTSNSRTDTSLAAANKTDRAAYENTASFLTLNAESASFLAVDNYTTTDHGQHSYTTSSPDTQRPRYSTEVNFLGQNAGNASAMLDEIGSEQYYRTDTTYTIKVCEMYSGLNDITIFLTIVGVLSNVFAMVALRRKNLGQNSACSYMTAYAMSTVFALTFLSGLDAVYCLLDQNHIRVVVGWVCMLWSFVAKIVVNSRIWFLLTLSVDRLLYVRFPYMASVYCTVFTARVIVLIVDIGLVVTSVHAMWFYQDAPQGCVIDYTDLFVDFWTWSSNIIYFYLPFFLLLGVTTCLSVSLVVTRHPQICSNRPHSRPPSIRFQAVDEFAVTSVVTSLCFILLSAPKQAIDAVNLNFPSLWLYAGLNDQIAVVGKIAETLYVADHTLFGLIYVLCSKAVRREKFLRGRSNGHVHYIAANDVGVFQPEEATVNTAF</sequence>
<evidence type="ECO:0000313" key="8">
    <source>
        <dbReference type="EMBL" id="KAK7479173.1"/>
    </source>
</evidence>
<feature type="domain" description="G-protein coupled receptors family 1 profile" evidence="7">
    <location>
        <begin position="212"/>
        <end position="474"/>
    </location>
</feature>
<dbReference type="PANTHER" id="PTHR46641">
    <property type="entry name" value="FMRFAMIDE RECEPTOR-RELATED"/>
    <property type="match status" value="1"/>
</dbReference>
<gene>
    <name evidence="8" type="ORF">BaRGS_00029614</name>
</gene>
<evidence type="ECO:0000256" key="6">
    <source>
        <dbReference type="SAM" id="Phobius"/>
    </source>
</evidence>
<dbReference type="PROSITE" id="PS50262">
    <property type="entry name" value="G_PROTEIN_RECEP_F1_2"/>
    <property type="match status" value="1"/>
</dbReference>
<feature type="transmembrane region" description="Helical" evidence="6">
    <location>
        <begin position="232"/>
        <end position="251"/>
    </location>
</feature>
<accession>A0ABD0JXD3</accession>
<keyword evidence="9" id="KW-1185">Reference proteome</keyword>
<protein>
    <recommendedName>
        <fullName evidence="7">G-protein coupled receptors family 1 profile domain-containing protein</fullName>
    </recommendedName>
</protein>
<evidence type="ECO:0000256" key="2">
    <source>
        <dbReference type="ARBA" id="ARBA00022692"/>
    </source>
</evidence>
<proteinExistence type="predicted"/>
<keyword evidence="4 6" id="KW-0472">Membrane</keyword>
<keyword evidence="3 6" id="KW-1133">Transmembrane helix</keyword>
<comment type="subcellular location">
    <subcellularLocation>
        <location evidence="1">Membrane</location>
    </subcellularLocation>
</comment>
<dbReference type="EMBL" id="JACVVK020000309">
    <property type="protein sequence ID" value="KAK7479173.1"/>
    <property type="molecule type" value="Genomic_DNA"/>
</dbReference>
<feature type="compositionally biased region" description="Polar residues" evidence="5">
    <location>
        <begin position="65"/>
        <end position="92"/>
    </location>
</feature>
<dbReference type="Gene3D" id="1.20.1070.10">
    <property type="entry name" value="Rhodopsin 7-helix transmembrane proteins"/>
    <property type="match status" value="1"/>
</dbReference>
<feature type="transmembrane region" description="Helical" evidence="6">
    <location>
        <begin position="201"/>
        <end position="220"/>
    </location>
</feature>
<organism evidence="8 9">
    <name type="scientific">Batillaria attramentaria</name>
    <dbReference type="NCBI Taxonomy" id="370345"/>
    <lineage>
        <taxon>Eukaryota</taxon>
        <taxon>Metazoa</taxon>
        <taxon>Spiralia</taxon>
        <taxon>Lophotrochozoa</taxon>
        <taxon>Mollusca</taxon>
        <taxon>Gastropoda</taxon>
        <taxon>Caenogastropoda</taxon>
        <taxon>Sorbeoconcha</taxon>
        <taxon>Cerithioidea</taxon>
        <taxon>Batillariidae</taxon>
        <taxon>Batillaria</taxon>
    </lineage>
</organism>